<proteinExistence type="inferred from homology"/>
<comment type="subcellular location">
    <subcellularLocation>
        <location evidence="2">Cytoplasm</location>
    </subcellularLocation>
</comment>
<protein>
    <recommendedName>
        <fullName evidence="2">Ribosomal silencing factor RsfS</fullName>
    </recommendedName>
</protein>
<dbReference type="InterPro" id="IPR004394">
    <property type="entry name" value="Iojap/RsfS/C7orf30"/>
</dbReference>
<reference evidence="3 4" key="1">
    <citation type="submission" date="2017-07" db="EMBL/GenBank/DDBJ databases">
        <title>Recovery of genomes from metagenomes via a dereplication, aggregation, and scoring strategy.</title>
        <authorList>
            <person name="Sieber C.M."/>
            <person name="Probst A.J."/>
            <person name="Sharrar A."/>
            <person name="Thomas B.C."/>
            <person name="Hess M."/>
            <person name="Tringe S.G."/>
            <person name="Banfield J.F."/>
        </authorList>
    </citation>
    <scope>NUCLEOTIDE SEQUENCE [LARGE SCALE GENOMIC DNA]</scope>
    <source>
        <strain evidence="3">JGI_Cruoil_03_44_89</strain>
    </source>
</reference>
<keyword evidence="2" id="KW-0963">Cytoplasm</keyword>
<dbReference type="GO" id="GO:0090071">
    <property type="term" value="P:negative regulation of ribosome biogenesis"/>
    <property type="evidence" value="ECO:0007669"/>
    <property type="project" value="UniProtKB-UniRule"/>
</dbReference>
<dbReference type="NCBIfam" id="TIGR00090">
    <property type="entry name" value="rsfS_iojap_ybeB"/>
    <property type="match status" value="1"/>
</dbReference>
<evidence type="ECO:0000256" key="1">
    <source>
        <dbReference type="ARBA" id="ARBA00010574"/>
    </source>
</evidence>
<sequence>MRPKDLSKRIIKILSEKKAEDILLIDVRRVLSPYVSYFVVASATSETHSRALTNEIKKSLKKKEIMVLHIEGYQYGHWVLMDYIDVVVHIFLPEERKYYALEDLWGDMPTYRFE</sequence>
<dbReference type="AlphaFoldDB" id="A0A235BWU5"/>
<keyword evidence="2" id="KW-0678">Repressor</keyword>
<dbReference type="Gene3D" id="3.30.460.10">
    <property type="entry name" value="Beta Polymerase, domain 2"/>
    <property type="match status" value="1"/>
</dbReference>
<dbReference type="HAMAP" id="MF_01477">
    <property type="entry name" value="Iojap_RsfS"/>
    <property type="match status" value="1"/>
</dbReference>
<dbReference type="GO" id="GO:0005737">
    <property type="term" value="C:cytoplasm"/>
    <property type="evidence" value="ECO:0007669"/>
    <property type="project" value="UniProtKB-SubCell"/>
</dbReference>
<gene>
    <name evidence="2 3" type="primary">rsfS</name>
    <name evidence="3" type="ORF">CH333_02810</name>
</gene>
<dbReference type="PANTHER" id="PTHR21043">
    <property type="entry name" value="IOJAP SUPERFAMILY ORTHOLOG"/>
    <property type="match status" value="1"/>
</dbReference>
<dbReference type="Pfam" id="PF02410">
    <property type="entry name" value="RsfS"/>
    <property type="match status" value="1"/>
</dbReference>
<comment type="subunit">
    <text evidence="2">Interacts with ribosomal protein uL14 (rplN).</text>
</comment>
<evidence type="ECO:0000313" key="3">
    <source>
        <dbReference type="EMBL" id="OYD16721.1"/>
    </source>
</evidence>
<dbReference type="GO" id="GO:0017148">
    <property type="term" value="P:negative regulation of translation"/>
    <property type="evidence" value="ECO:0007669"/>
    <property type="project" value="UniProtKB-UniRule"/>
</dbReference>
<dbReference type="EMBL" id="NOZQ01000054">
    <property type="protein sequence ID" value="OYD16721.1"/>
    <property type="molecule type" value="Genomic_DNA"/>
</dbReference>
<dbReference type="SUPFAM" id="SSF81301">
    <property type="entry name" value="Nucleotidyltransferase"/>
    <property type="match status" value="1"/>
</dbReference>
<dbReference type="GO" id="GO:0042256">
    <property type="term" value="P:cytosolic ribosome assembly"/>
    <property type="evidence" value="ECO:0007669"/>
    <property type="project" value="UniProtKB-UniRule"/>
</dbReference>
<comment type="similarity">
    <text evidence="1 2">Belongs to the Iojap/RsfS family.</text>
</comment>
<dbReference type="InterPro" id="IPR043519">
    <property type="entry name" value="NT_sf"/>
</dbReference>
<comment type="caution">
    <text evidence="3">The sequence shown here is derived from an EMBL/GenBank/DDBJ whole genome shotgun (WGS) entry which is preliminary data.</text>
</comment>
<accession>A0A235BWU5</accession>
<dbReference type="PANTHER" id="PTHR21043:SF0">
    <property type="entry name" value="MITOCHONDRIAL ASSEMBLY OF RIBOSOMAL LARGE SUBUNIT PROTEIN 1"/>
    <property type="match status" value="1"/>
</dbReference>
<keyword evidence="2" id="KW-0810">Translation regulation</keyword>
<dbReference type="Proteomes" id="UP000215215">
    <property type="component" value="Unassembled WGS sequence"/>
</dbReference>
<name>A0A235BWU5_UNCW3</name>
<dbReference type="GO" id="GO:0043023">
    <property type="term" value="F:ribosomal large subunit binding"/>
    <property type="evidence" value="ECO:0007669"/>
    <property type="project" value="TreeGrafter"/>
</dbReference>
<evidence type="ECO:0000256" key="2">
    <source>
        <dbReference type="HAMAP-Rule" id="MF_01477"/>
    </source>
</evidence>
<evidence type="ECO:0000313" key="4">
    <source>
        <dbReference type="Proteomes" id="UP000215215"/>
    </source>
</evidence>
<comment type="function">
    <text evidence="2">Functions as a ribosomal silencing factor. Interacts with ribosomal protein uL14 (rplN), blocking formation of intersubunit bridge B8. Prevents association of the 30S and 50S ribosomal subunits and the formation of functional ribosomes, thus repressing translation.</text>
</comment>
<organism evidence="3 4">
    <name type="scientific">candidate division WOR-3 bacterium JGI_Cruoil_03_44_89</name>
    <dbReference type="NCBI Taxonomy" id="1973748"/>
    <lineage>
        <taxon>Bacteria</taxon>
        <taxon>Bacteria division WOR-3</taxon>
    </lineage>
</organism>